<name>A0A1C7AFH3_9GAMM</name>
<keyword evidence="3" id="KW-1185">Reference proteome</keyword>
<sequence length="121" mass="13307">MRRGRKKLEAWRKWTICSLLPLLLFAAQSSFADCERIEIVRYPTSYGWATSGSSCGGGTYDWRTASLQLSQAEICANRPNYAPGAVVAVDPYGSPVCAYPSQIRNGVVSGGCYDYLRLNCP</sequence>
<organism evidence="2 3">
    <name type="scientific">Sulfurifustis variabilis</name>
    <dbReference type="NCBI Taxonomy" id="1675686"/>
    <lineage>
        <taxon>Bacteria</taxon>
        <taxon>Pseudomonadati</taxon>
        <taxon>Pseudomonadota</taxon>
        <taxon>Gammaproteobacteria</taxon>
        <taxon>Acidiferrobacterales</taxon>
        <taxon>Acidiferrobacteraceae</taxon>
        <taxon>Sulfurifustis</taxon>
    </lineage>
</organism>
<dbReference type="AlphaFoldDB" id="A0A1C7AFH3"/>
<proteinExistence type="predicted"/>
<evidence type="ECO:0000256" key="1">
    <source>
        <dbReference type="SAM" id="SignalP"/>
    </source>
</evidence>
<gene>
    <name evidence="2" type="ORF">SVA_3537</name>
</gene>
<reference evidence="2 3" key="1">
    <citation type="submission" date="2015-08" db="EMBL/GenBank/DDBJ databases">
        <title>Complete genome sequence of Sulfurifustis variabilis.</title>
        <authorList>
            <person name="Miura A."/>
            <person name="Kojima H."/>
            <person name="Fukui M."/>
        </authorList>
    </citation>
    <scope>NUCLEOTIDE SEQUENCE [LARGE SCALE GENOMIC DNA]</scope>
    <source>
        <strain evidence="3">skN76</strain>
    </source>
</reference>
<evidence type="ECO:0000313" key="3">
    <source>
        <dbReference type="Proteomes" id="UP000218899"/>
    </source>
</evidence>
<evidence type="ECO:0000313" key="2">
    <source>
        <dbReference type="EMBL" id="BAU50073.1"/>
    </source>
</evidence>
<dbReference type="EMBL" id="AP014936">
    <property type="protein sequence ID" value="BAU50073.1"/>
    <property type="molecule type" value="Genomic_DNA"/>
</dbReference>
<protein>
    <submittedName>
        <fullName evidence="2">Uncharacterized protein</fullName>
    </submittedName>
</protein>
<dbReference type="Proteomes" id="UP000218899">
    <property type="component" value="Chromosome"/>
</dbReference>
<feature type="signal peptide" evidence="1">
    <location>
        <begin position="1"/>
        <end position="32"/>
    </location>
</feature>
<dbReference type="KEGG" id="sva:SVA_3537"/>
<accession>A0A1C7AFH3</accession>
<keyword evidence="1" id="KW-0732">Signal</keyword>
<feature type="chain" id="PRO_5008752418" evidence="1">
    <location>
        <begin position="33"/>
        <end position="121"/>
    </location>
</feature>